<reference evidence="1" key="1">
    <citation type="submission" date="2019-10" db="EMBL/GenBank/DDBJ databases">
        <authorList>
            <consortium name="DOE Joint Genome Institute"/>
            <person name="Kuo A."/>
            <person name="Miyauchi S."/>
            <person name="Kiss E."/>
            <person name="Drula E."/>
            <person name="Kohler A."/>
            <person name="Sanchez-Garcia M."/>
            <person name="Andreopoulos B."/>
            <person name="Barry K.W."/>
            <person name="Bonito G."/>
            <person name="Buee M."/>
            <person name="Carver A."/>
            <person name="Chen C."/>
            <person name="Cichocki N."/>
            <person name="Clum A."/>
            <person name="Culley D."/>
            <person name="Crous P.W."/>
            <person name="Fauchery L."/>
            <person name="Girlanda M."/>
            <person name="Hayes R."/>
            <person name="Keri Z."/>
            <person name="Labutti K."/>
            <person name="Lipzen A."/>
            <person name="Lombard V."/>
            <person name="Magnuson J."/>
            <person name="Maillard F."/>
            <person name="Morin E."/>
            <person name="Murat C."/>
            <person name="Nolan M."/>
            <person name="Ohm R."/>
            <person name="Pangilinan J."/>
            <person name="Pereira M."/>
            <person name="Perotto S."/>
            <person name="Peter M."/>
            <person name="Riley R."/>
            <person name="Sitrit Y."/>
            <person name="Stielow B."/>
            <person name="Szollosi G."/>
            <person name="Zifcakova L."/>
            <person name="Stursova M."/>
            <person name="Spatafora J.W."/>
            <person name="Tedersoo L."/>
            <person name="Vaario L.-M."/>
            <person name="Yamada A."/>
            <person name="Yan M."/>
            <person name="Wang P."/>
            <person name="Xu J."/>
            <person name="Bruns T."/>
            <person name="Baldrian P."/>
            <person name="Vilgalys R."/>
            <person name="Henrissat B."/>
            <person name="Grigoriev I.V."/>
            <person name="Hibbett D."/>
            <person name="Nagy L.G."/>
            <person name="Martin F.M."/>
        </authorList>
    </citation>
    <scope>NUCLEOTIDE SEQUENCE</scope>
    <source>
        <strain evidence="1">P2</strain>
    </source>
</reference>
<sequence>MLTPNHDGRPTMIPTPPPLPGIQSVASVVWHWTKATIDDILALKVLDGTRTTADRQEHRLPHELLEIIITHLVYDTPSLKACAATCFVWYIVAAPHLHHTLSLKRWNAMTTREDLNPLVALHKLGLLPLVKKVQFRGGSYTNSWTIPEIFKSEGLRHFSELVNVQELMIVDLEFSGSTLGIESHFAHLSPTLKSTTVIGSSCRPRQFLDFLRLFPRLDNIRIACYDYHGVTEAHNTPDTQRAPTQGSLRGKLILNGPVDPRLLEEIVASFEGVRFVYMDLDNIAGGQLLLDTCAETLQTLCFRLESPSYSFALSDQNFDLSRNTVLRSLEVRAELDFRLCTHTLKELLLTITSPVFSEIVVVFSEQDVDWQPLGLAEVLHEIYEVRKFRLAFCLETIEQVRAEDLRVLVSATQADVMVGFYDFLPCPPIVFSRTVAKLDRYVGPRSSQAW</sequence>
<proteinExistence type="predicted"/>
<organism evidence="1 2">
    <name type="scientific">Thelephora ganbajun</name>
    <name type="common">Ganba fungus</name>
    <dbReference type="NCBI Taxonomy" id="370292"/>
    <lineage>
        <taxon>Eukaryota</taxon>
        <taxon>Fungi</taxon>
        <taxon>Dikarya</taxon>
        <taxon>Basidiomycota</taxon>
        <taxon>Agaricomycotina</taxon>
        <taxon>Agaricomycetes</taxon>
        <taxon>Thelephorales</taxon>
        <taxon>Thelephoraceae</taxon>
        <taxon>Thelephora</taxon>
    </lineage>
</organism>
<accession>A0ACB6Z7S5</accession>
<keyword evidence="2" id="KW-1185">Reference proteome</keyword>
<comment type="caution">
    <text evidence="1">The sequence shown here is derived from an EMBL/GenBank/DDBJ whole genome shotgun (WGS) entry which is preliminary data.</text>
</comment>
<evidence type="ECO:0000313" key="1">
    <source>
        <dbReference type="EMBL" id="KAF9645592.1"/>
    </source>
</evidence>
<name>A0ACB6Z7S5_THEGA</name>
<dbReference type="Proteomes" id="UP000886501">
    <property type="component" value="Unassembled WGS sequence"/>
</dbReference>
<reference evidence="1" key="2">
    <citation type="journal article" date="2020" name="Nat. Commun.">
        <title>Large-scale genome sequencing of mycorrhizal fungi provides insights into the early evolution of symbiotic traits.</title>
        <authorList>
            <person name="Miyauchi S."/>
            <person name="Kiss E."/>
            <person name="Kuo A."/>
            <person name="Drula E."/>
            <person name="Kohler A."/>
            <person name="Sanchez-Garcia M."/>
            <person name="Morin E."/>
            <person name="Andreopoulos B."/>
            <person name="Barry K.W."/>
            <person name="Bonito G."/>
            <person name="Buee M."/>
            <person name="Carver A."/>
            <person name="Chen C."/>
            <person name="Cichocki N."/>
            <person name="Clum A."/>
            <person name="Culley D."/>
            <person name="Crous P.W."/>
            <person name="Fauchery L."/>
            <person name="Girlanda M."/>
            <person name="Hayes R.D."/>
            <person name="Keri Z."/>
            <person name="LaButti K."/>
            <person name="Lipzen A."/>
            <person name="Lombard V."/>
            <person name="Magnuson J."/>
            <person name="Maillard F."/>
            <person name="Murat C."/>
            <person name="Nolan M."/>
            <person name="Ohm R.A."/>
            <person name="Pangilinan J."/>
            <person name="Pereira M.F."/>
            <person name="Perotto S."/>
            <person name="Peter M."/>
            <person name="Pfister S."/>
            <person name="Riley R."/>
            <person name="Sitrit Y."/>
            <person name="Stielow J.B."/>
            <person name="Szollosi G."/>
            <person name="Zifcakova L."/>
            <person name="Stursova M."/>
            <person name="Spatafora J.W."/>
            <person name="Tedersoo L."/>
            <person name="Vaario L.M."/>
            <person name="Yamada A."/>
            <person name="Yan M."/>
            <person name="Wang P."/>
            <person name="Xu J."/>
            <person name="Bruns T."/>
            <person name="Baldrian P."/>
            <person name="Vilgalys R."/>
            <person name="Dunand C."/>
            <person name="Henrissat B."/>
            <person name="Grigoriev I.V."/>
            <person name="Hibbett D."/>
            <person name="Nagy L.G."/>
            <person name="Martin F.M."/>
        </authorList>
    </citation>
    <scope>NUCLEOTIDE SEQUENCE</scope>
    <source>
        <strain evidence="1">P2</strain>
    </source>
</reference>
<gene>
    <name evidence="1" type="ORF">BDM02DRAFT_3262827</name>
</gene>
<evidence type="ECO:0000313" key="2">
    <source>
        <dbReference type="Proteomes" id="UP000886501"/>
    </source>
</evidence>
<protein>
    <submittedName>
        <fullName evidence="1">Uncharacterized protein</fullName>
    </submittedName>
</protein>
<dbReference type="EMBL" id="MU118085">
    <property type="protein sequence ID" value="KAF9645592.1"/>
    <property type="molecule type" value="Genomic_DNA"/>
</dbReference>